<feature type="compositionally biased region" description="Low complexity" evidence="1">
    <location>
        <begin position="123"/>
        <end position="135"/>
    </location>
</feature>
<evidence type="ECO:0000256" key="2">
    <source>
        <dbReference type="SAM" id="Phobius"/>
    </source>
</evidence>
<organism evidence="3 4">
    <name type="scientific">Ranitomeya imitator</name>
    <name type="common">mimic poison frog</name>
    <dbReference type="NCBI Taxonomy" id="111125"/>
    <lineage>
        <taxon>Eukaryota</taxon>
        <taxon>Metazoa</taxon>
        <taxon>Chordata</taxon>
        <taxon>Craniata</taxon>
        <taxon>Vertebrata</taxon>
        <taxon>Euteleostomi</taxon>
        <taxon>Amphibia</taxon>
        <taxon>Batrachia</taxon>
        <taxon>Anura</taxon>
        <taxon>Neobatrachia</taxon>
        <taxon>Hyloidea</taxon>
        <taxon>Dendrobatidae</taxon>
        <taxon>Dendrobatinae</taxon>
        <taxon>Ranitomeya</taxon>
    </lineage>
</organism>
<keyword evidence="2" id="KW-1133">Transmembrane helix</keyword>
<proteinExistence type="predicted"/>
<feature type="region of interest" description="Disordered" evidence="1">
    <location>
        <begin position="64"/>
        <end position="203"/>
    </location>
</feature>
<dbReference type="EMBL" id="CAUEEQ010063270">
    <property type="protein sequence ID" value="CAJ0964810.1"/>
    <property type="molecule type" value="Genomic_DNA"/>
</dbReference>
<sequence length="236" mass="25440">MAGPIQTAKIRVMVEVLTVAQHKDTSLRDGLLIFFLLVVPLLALGAFVFFRRNELKRKFCGRRRSHGEVPKNVPGRSGPTAGEPRNAPNNVPGRGGPAAGAPRNASQMQAARVPPNSRPQRNVPPNASPATNAPPRNVPPMGPNRNIPPSYYESSNNPNNVAVPTYAVRQPQYTPSRPPLPHQREAAHPNIAPARPPPAPPGTSVFPRDTSSVMLGRQIAFQSHQVGLKICGAWIS</sequence>
<evidence type="ECO:0000313" key="3">
    <source>
        <dbReference type="EMBL" id="CAJ0964810.1"/>
    </source>
</evidence>
<keyword evidence="2" id="KW-0472">Membrane</keyword>
<keyword evidence="2" id="KW-0812">Transmembrane</keyword>
<protein>
    <submittedName>
        <fullName evidence="3">Uncharacterized protein</fullName>
    </submittedName>
</protein>
<evidence type="ECO:0000313" key="4">
    <source>
        <dbReference type="Proteomes" id="UP001176940"/>
    </source>
</evidence>
<keyword evidence="4" id="KW-1185">Reference proteome</keyword>
<feature type="compositionally biased region" description="Low complexity" evidence="1">
    <location>
        <begin position="147"/>
        <end position="160"/>
    </location>
</feature>
<gene>
    <name evidence="3" type="ORF">RIMI_LOCUS19629868</name>
</gene>
<name>A0ABN9MDF5_9NEOB</name>
<dbReference type="Proteomes" id="UP001176940">
    <property type="component" value="Unassembled WGS sequence"/>
</dbReference>
<comment type="caution">
    <text evidence="3">The sequence shown here is derived from an EMBL/GenBank/DDBJ whole genome shotgun (WGS) entry which is preliminary data.</text>
</comment>
<reference evidence="3" key="1">
    <citation type="submission" date="2023-07" db="EMBL/GenBank/DDBJ databases">
        <authorList>
            <person name="Stuckert A."/>
        </authorList>
    </citation>
    <scope>NUCLEOTIDE SEQUENCE</scope>
</reference>
<accession>A0ABN9MDF5</accession>
<evidence type="ECO:0000256" key="1">
    <source>
        <dbReference type="SAM" id="MobiDB-lite"/>
    </source>
</evidence>
<feature type="transmembrane region" description="Helical" evidence="2">
    <location>
        <begin position="31"/>
        <end position="50"/>
    </location>
</feature>